<evidence type="ECO:0000259" key="5">
    <source>
        <dbReference type="PROSITE" id="PS50111"/>
    </source>
</evidence>
<dbReference type="Pfam" id="PF18947">
    <property type="entry name" value="HAMP_2"/>
    <property type="match status" value="1"/>
</dbReference>
<dbReference type="PANTHER" id="PTHR43531:SF11">
    <property type="entry name" value="METHYL-ACCEPTING CHEMOTAXIS PROTEIN 3"/>
    <property type="match status" value="1"/>
</dbReference>
<evidence type="ECO:0000256" key="3">
    <source>
        <dbReference type="PROSITE-ProRule" id="PRU00284"/>
    </source>
</evidence>
<keyword evidence="4" id="KW-1133">Transmembrane helix</keyword>
<evidence type="ECO:0000256" key="2">
    <source>
        <dbReference type="ARBA" id="ARBA00029447"/>
    </source>
</evidence>
<comment type="similarity">
    <text evidence="2">Belongs to the methyl-accepting chemotaxis (MCP) protein family.</text>
</comment>
<dbReference type="SMART" id="SM00283">
    <property type="entry name" value="MA"/>
    <property type="match status" value="1"/>
</dbReference>
<dbReference type="EMBL" id="JAGXTP010000003">
    <property type="protein sequence ID" value="MBS3850182.1"/>
    <property type="molecule type" value="Genomic_DNA"/>
</dbReference>
<accession>A0A942EDD3</accession>
<feature type="transmembrane region" description="Helical" evidence="4">
    <location>
        <begin position="74"/>
        <end position="103"/>
    </location>
</feature>
<keyword evidence="8" id="KW-1185">Reference proteome</keyword>
<dbReference type="PRINTS" id="PR00260">
    <property type="entry name" value="CHEMTRNSDUCR"/>
</dbReference>
<dbReference type="AlphaFoldDB" id="A0A942EDD3"/>
<dbReference type="Pfam" id="PF00015">
    <property type="entry name" value="MCPsignal"/>
    <property type="match status" value="1"/>
</dbReference>
<feature type="domain" description="Methyl-accepting transducer" evidence="5">
    <location>
        <begin position="288"/>
        <end position="517"/>
    </location>
</feature>
<evidence type="ECO:0000256" key="4">
    <source>
        <dbReference type="SAM" id="Phobius"/>
    </source>
</evidence>
<evidence type="ECO:0000313" key="7">
    <source>
        <dbReference type="EMBL" id="MBS3850182.1"/>
    </source>
</evidence>
<feature type="transmembrane region" description="Helical" evidence="4">
    <location>
        <begin position="123"/>
        <end position="142"/>
    </location>
</feature>
<dbReference type="GO" id="GO:0016020">
    <property type="term" value="C:membrane"/>
    <property type="evidence" value="ECO:0007669"/>
    <property type="project" value="InterPro"/>
</dbReference>
<dbReference type="PROSITE" id="PS50111">
    <property type="entry name" value="CHEMOTAXIS_TRANSDUC_2"/>
    <property type="match status" value="1"/>
</dbReference>
<dbReference type="InterPro" id="IPR004089">
    <property type="entry name" value="MCPsignal_dom"/>
</dbReference>
<reference evidence="7" key="1">
    <citation type="submission" date="2021-04" db="EMBL/GenBank/DDBJ databases">
        <title>Devosia litorisediminis sp. nov., isolated from a sand dune.</title>
        <authorList>
            <person name="Park S."/>
            <person name="Yoon J.-H."/>
        </authorList>
    </citation>
    <scope>NUCLEOTIDE SEQUENCE</scope>
    <source>
        <strain evidence="7">BSSL-BM10</strain>
    </source>
</reference>
<name>A0A942EDD3_9HYPH</name>
<evidence type="ECO:0000259" key="6">
    <source>
        <dbReference type="PROSITE" id="PS50885"/>
    </source>
</evidence>
<evidence type="ECO:0008006" key="9">
    <source>
        <dbReference type="Google" id="ProtNLM"/>
    </source>
</evidence>
<dbReference type="GO" id="GO:0006935">
    <property type="term" value="P:chemotaxis"/>
    <property type="evidence" value="ECO:0007669"/>
    <property type="project" value="UniProtKB-KW"/>
</dbReference>
<evidence type="ECO:0000313" key="8">
    <source>
        <dbReference type="Proteomes" id="UP000678281"/>
    </source>
</evidence>
<keyword evidence="4" id="KW-0472">Membrane</keyword>
<keyword evidence="3" id="KW-0807">Transducer</keyword>
<feature type="transmembrane region" description="Helical" evidence="4">
    <location>
        <begin position="12"/>
        <end position="36"/>
    </location>
</feature>
<gene>
    <name evidence="7" type="ORF">KD146_15890</name>
</gene>
<dbReference type="Gene3D" id="1.10.287.950">
    <property type="entry name" value="Methyl-accepting chemotaxis protein"/>
    <property type="match status" value="1"/>
</dbReference>
<proteinExistence type="inferred from homology"/>
<dbReference type="Proteomes" id="UP000678281">
    <property type="component" value="Unassembled WGS sequence"/>
</dbReference>
<dbReference type="InterPro" id="IPR004090">
    <property type="entry name" value="Chemotax_Me-accpt_rcpt"/>
</dbReference>
<dbReference type="GO" id="GO:0007165">
    <property type="term" value="P:signal transduction"/>
    <property type="evidence" value="ECO:0007669"/>
    <property type="project" value="UniProtKB-KW"/>
</dbReference>
<dbReference type="GO" id="GO:0004888">
    <property type="term" value="F:transmembrane signaling receptor activity"/>
    <property type="evidence" value="ECO:0007669"/>
    <property type="project" value="InterPro"/>
</dbReference>
<dbReference type="PANTHER" id="PTHR43531">
    <property type="entry name" value="PROTEIN ICFG"/>
    <property type="match status" value="1"/>
</dbReference>
<keyword evidence="1" id="KW-0145">Chemotaxis</keyword>
<dbReference type="Gene3D" id="1.20.120.1530">
    <property type="match status" value="1"/>
</dbReference>
<comment type="caution">
    <text evidence="7">The sequence shown here is derived from an EMBL/GenBank/DDBJ whole genome shotgun (WGS) entry which is preliminary data.</text>
</comment>
<dbReference type="SUPFAM" id="SSF58104">
    <property type="entry name" value="Methyl-accepting chemotaxis protein (MCP) signaling domain"/>
    <property type="match status" value="1"/>
</dbReference>
<dbReference type="PROSITE" id="PS50885">
    <property type="entry name" value="HAMP"/>
    <property type="match status" value="1"/>
</dbReference>
<feature type="domain" description="HAMP" evidence="6">
    <location>
        <begin position="196"/>
        <end position="238"/>
    </location>
</feature>
<dbReference type="InterPro" id="IPR003660">
    <property type="entry name" value="HAMP_dom"/>
</dbReference>
<feature type="transmembrane region" description="Helical" evidence="4">
    <location>
        <begin position="42"/>
        <end position="62"/>
    </location>
</feature>
<protein>
    <recommendedName>
        <fullName evidence="9">Methyl-accepting chemotaxis protein</fullName>
    </recommendedName>
</protein>
<keyword evidence="4" id="KW-0812">Transmembrane</keyword>
<organism evidence="7 8">
    <name type="scientific">Devosia litorisediminis</name>
    <dbReference type="NCBI Taxonomy" id="2829817"/>
    <lineage>
        <taxon>Bacteria</taxon>
        <taxon>Pseudomonadati</taxon>
        <taxon>Pseudomonadota</taxon>
        <taxon>Alphaproteobacteria</taxon>
        <taxon>Hyphomicrobiales</taxon>
        <taxon>Devosiaceae</taxon>
        <taxon>Devosia</taxon>
    </lineage>
</organism>
<evidence type="ECO:0000256" key="1">
    <source>
        <dbReference type="ARBA" id="ARBA00022500"/>
    </source>
</evidence>
<dbReference type="InterPro" id="IPR051310">
    <property type="entry name" value="MCP_chemotaxis"/>
</dbReference>
<sequence>MAAIAVIIELLFQGGLGLGSLLGGLGFAGLAVTYLASRQSAAFRYMAVAVMMAEVMAMLISARGQPLQTDIHMAFFAGLAVCALLYDAKAIILGAALVAVHHLVLGMTLDNLIFYGGGGFGRVLLHAVILIVETVGLVWMTINTHHLLNISQERSEQAETSAQEAELLATEVEEATAARRQERQSMMEQLSTDFNRVVDAASKGDFSARIETSYADPELANLASSINGLIGTVGDSLGETARVLSSLANTDLRARMTGKYEGAFAQLQNDTNALADTLTTIMHSLRTAITSMRAATSEIVVGTNDLSERTTKQAATIEETTAAIEQLAATVLENADRARDANANAQKVRSVGEEGGDVMARANEAMSRITQSSAKISNIIGLIDDIAFQTNLLALNASVEAARAGDAGQGFAVVAVEVRRLAQSAAKASSDVKTLVDASAGEVGEGTKLVAEAATKLETMMDAARANNELMEGIARNSREQASAIEEVSGAVRQVDQMTQHNAALVEQTNAAITQTEHQASEIDRIVEVFKLDGAPAGRPAAKSAGKALPVRDVQQLRKAATGFASQGNAAIAKDWAEF</sequence>